<feature type="transmembrane region" description="Helical" evidence="1">
    <location>
        <begin position="258"/>
        <end position="278"/>
    </location>
</feature>
<keyword evidence="1" id="KW-1133">Transmembrane helix</keyword>
<keyword evidence="3" id="KW-1185">Reference proteome</keyword>
<feature type="transmembrane region" description="Helical" evidence="1">
    <location>
        <begin position="180"/>
        <end position="206"/>
    </location>
</feature>
<reference evidence="3" key="1">
    <citation type="journal article" date="2019" name="Int. J. Syst. Evol. Microbiol.">
        <title>The Global Catalogue of Microorganisms (GCM) 10K type strain sequencing project: providing services to taxonomists for standard genome sequencing and annotation.</title>
        <authorList>
            <consortium name="The Broad Institute Genomics Platform"/>
            <consortium name="The Broad Institute Genome Sequencing Center for Infectious Disease"/>
            <person name="Wu L."/>
            <person name="Ma J."/>
        </authorList>
    </citation>
    <scope>NUCLEOTIDE SEQUENCE [LARGE SCALE GENOMIC DNA]</scope>
    <source>
        <strain evidence="3">JCM 16259</strain>
    </source>
</reference>
<proteinExistence type="predicted"/>
<evidence type="ECO:0000313" key="2">
    <source>
        <dbReference type="EMBL" id="GAA2495372.1"/>
    </source>
</evidence>
<evidence type="ECO:0008006" key="4">
    <source>
        <dbReference type="Google" id="ProtNLM"/>
    </source>
</evidence>
<feature type="transmembrane region" description="Helical" evidence="1">
    <location>
        <begin position="42"/>
        <end position="59"/>
    </location>
</feature>
<organism evidence="2 3">
    <name type="scientific">Terrabacter carboxydivorans</name>
    <dbReference type="NCBI Taxonomy" id="619730"/>
    <lineage>
        <taxon>Bacteria</taxon>
        <taxon>Bacillati</taxon>
        <taxon>Actinomycetota</taxon>
        <taxon>Actinomycetes</taxon>
        <taxon>Micrococcales</taxon>
        <taxon>Intrasporangiaceae</taxon>
        <taxon>Terrabacter</taxon>
    </lineage>
</organism>
<keyword evidence="1" id="KW-0472">Membrane</keyword>
<dbReference type="EMBL" id="BAAARE010000018">
    <property type="protein sequence ID" value="GAA2495372.1"/>
    <property type="molecule type" value="Genomic_DNA"/>
</dbReference>
<comment type="caution">
    <text evidence="2">The sequence shown here is derived from an EMBL/GenBank/DDBJ whole genome shotgun (WGS) entry which is preliminary data.</text>
</comment>
<accession>A0ABP5ZA63</accession>
<evidence type="ECO:0000313" key="3">
    <source>
        <dbReference type="Proteomes" id="UP001500730"/>
    </source>
</evidence>
<feature type="transmembrane region" description="Helical" evidence="1">
    <location>
        <begin position="138"/>
        <end position="168"/>
    </location>
</feature>
<protein>
    <recommendedName>
        <fullName evidence="4">ABC transporter permease</fullName>
    </recommendedName>
</protein>
<sequence length="348" mass="36782">MSGLLTAPDSRPRTERRPRGTSFVGLVGVEVRRLWWRRLTQAAIVAVVVFTGAMVYNAYNASAPERLAQQLDDYKLMVAQAPQMVADCKKQEAMERDRAGDPSIDFGCSQQTPPTLEQMGLALPVADSITEGLARTGALVIAFLALLLGASFVGAEFTTGAMGTWLTFQPRRLRVATSKLGAAGLGGAALAVVGLTLGNLGARMVAVVNRPGDDLVLPDPPALDEPVAVLGLRVVALALGAGLVGASLGLVLRHTAAIIGVVLGYAVVVEGIVVQTFLGGRLQQWSVLHNLEAFLSKGATYYANTCTDAGCEYAEHIITFTHGWVFLLCVVVALALAGVLTFRRRDVS</sequence>
<feature type="transmembrane region" description="Helical" evidence="1">
    <location>
        <begin position="226"/>
        <end position="251"/>
    </location>
</feature>
<dbReference type="Proteomes" id="UP001500730">
    <property type="component" value="Unassembled WGS sequence"/>
</dbReference>
<evidence type="ECO:0000256" key="1">
    <source>
        <dbReference type="SAM" id="Phobius"/>
    </source>
</evidence>
<dbReference type="RefSeq" id="WP_344256505.1">
    <property type="nucleotide sequence ID" value="NZ_BAAARE010000018.1"/>
</dbReference>
<name>A0ABP5ZA63_9MICO</name>
<keyword evidence="1" id="KW-0812">Transmembrane</keyword>
<gene>
    <name evidence="2" type="ORF">GCM10009858_36870</name>
</gene>
<feature type="transmembrane region" description="Helical" evidence="1">
    <location>
        <begin position="323"/>
        <end position="342"/>
    </location>
</feature>